<organism evidence="2 3">
    <name type="scientific">Segatella baroniae F0067</name>
    <dbReference type="NCBI Taxonomy" id="1115809"/>
    <lineage>
        <taxon>Bacteria</taxon>
        <taxon>Pseudomonadati</taxon>
        <taxon>Bacteroidota</taxon>
        <taxon>Bacteroidia</taxon>
        <taxon>Bacteroidales</taxon>
        <taxon>Prevotellaceae</taxon>
        <taxon>Segatella</taxon>
    </lineage>
</organism>
<dbReference type="PATRIC" id="fig|1115809.3.peg.486"/>
<dbReference type="NCBIfam" id="TIGR01549">
    <property type="entry name" value="HAD-SF-IA-v1"/>
    <property type="match status" value="1"/>
</dbReference>
<reference evidence="2 3" key="1">
    <citation type="submission" date="2013-08" db="EMBL/GenBank/DDBJ databases">
        <authorList>
            <person name="Durkin A.S."/>
            <person name="Haft D.R."/>
            <person name="McCorrison J."/>
            <person name="Torralba M."/>
            <person name="Gillis M."/>
            <person name="Haft D.H."/>
            <person name="Methe B."/>
            <person name="Sutton G."/>
            <person name="Nelson K.E."/>
        </authorList>
    </citation>
    <scope>NUCLEOTIDE SEQUENCE [LARGE SCALE GENOMIC DNA]</scope>
    <source>
        <strain evidence="2 3">F0067</strain>
    </source>
</reference>
<dbReference type="SUPFAM" id="SSF56784">
    <property type="entry name" value="HAD-like"/>
    <property type="match status" value="1"/>
</dbReference>
<dbReference type="Pfam" id="PF00702">
    <property type="entry name" value="Hydrolase"/>
    <property type="match status" value="1"/>
</dbReference>
<sequence length="235" mass="26541">MIKGYIFDYGATLDTAGRHWGKLLWHAYERQGVPVTEEQFREAYVAVERVLGSNPIIGPEFTFHKTLEIKIRLEMEYLCGHEAWAADEATLSAKHVAVLDDVYRQVLRITAHSRDVLGRLKEMGKPMVLVSNFYGNVNAVLKEFQFDGFFVEVVESAAVGIRKPDPRIFELGVAALGLKAKDVLVTGDSFSKDIEPAKKTGCLTAWFKGEGWTDRQYDESFPDYVITDLEQILAF</sequence>
<dbReference type="PRINTS" id="PR00413">
    <property type="entry name" value="HADHALOGNASE"/>
</dbReference>
<name>U2QM52_9BACT</name>
<dbReference type="InterPro" id="IPR006439">
    <property type="entry name" value="HAD-SF_hydro_IA"/>
</dbReference>
<evidence type="ECO:0000313" key="2">
    <source>
        <dbReference type="EMBL" id="ERK39877.1"/>
    </source>
</evidence>
<dbReference type="SFLD" id="SFLDS00003">
    <property type="entry name" value="Haloacid_Dehalogenase"/>
    <property type="match status" value="1"/>
</dbReference>
<dbReference type="EMBL" id="AWEY01000008">
    <property type="protein sequence ID" value="ERK39877.1"/>
    <property type="molecule type" value="Genomic_DNA"/>
</dbReference>
<dbReference type="Proteomes" id="UP000016648">
    <property type="component" value="Unassembled WGS sequence"/>
</dbReference>
<protein>
    <submittedName>
        <fullName evidence="2">Haloacid dehalogenase-like hydrolase</fullName>
    </submittedName>
</protein>
<dbReference type="GO" id="GO:0016787">
    <property type="term" value="F:hydrolase activity"/>
    <property type="evidence" value="ECO:0007669"/>
    <property type="project" value="UniProtKB-KW"/>
</dbReference>
<accession>U2QM52</accession>
<comment type="caution">
    <text evidence="2">The sequence shown here is derived from an EMBL/GenBank/DDBJ whole genome shotgun (WGS) entry which is preliminary data.</text>
</comment>
<gene>
    <name evidence="2" type="ORF">HMPREF9135_0022</name>
</gene>
<dbReference type="PANTHER" id="PTHR43316">
    <property type="entry name" value="HYDROLASE, HALOACID DELAHOGENASE-RELATED"/>
    <property type="match status" value="1"/>
</dbReference>
<keyword evidence="1 2" id="KW-0378">Hydrolase</keyword>
<proteinExistence type="predicted"/>
<evidence type="ECO:0000313" key="3">
    <source>
        <dbReference type="Proteomes" id="UP000016648"/>
    </source>
</evidence>
<keyword evidence="3" id="KW-1185">Reference proteome</keyword>
<dbReference type="Gene3D" id="3.40.50.1000">
    <property type="entry name" value="HAD superfamily/HAD-like"/>
    <property type="match status" value="1"/>
</dbReference>
<dbReference type="InterPro" id="IPR051540">
    <property type="entry name" value="S-2-haloacid_dehalogenase"/>
</dbReference>
<evidence type="ECO:0000256" key="1">
    <source>
        <dbReference type="ARBA" id="ARBA00022801"/>
    </source>
</evidence>
<dbReference type="RefSeq" id="WP_021589006.1">
    <property type="nucleotide sequence ID" value="NZ_AWEY01000008.1"/>
</dbReference>
<dbReference type="InterPro" id="IPR036412">
    <property type="entry name" value="HAD-like_sf"/>
</dbReference>
<dbReference type="AlphaFoldDB" id="U2QM52"/>
<dbReference type="InterPro" id="IPR023214">
    <property type="entry name" value="HAD_sf"/>
</dbReference>
<dbReference type="SFLD" id="SFLDG01129">
    <property type="entry name" value="C1.5:_HAD__Beta-PGM__Phosphata"/>
    <property type="match status" value="1"/>
</dbReference>